<proteinExistence type="inferred from homology"/>
<keyword evidence="8" id="KW-0472">Membrane</keyword>
<accession>A9V2X0</accession>
<sequence length="308" mass="33638">MALLLEVAKLALILLKAPFYQLRRAASLFYWPQKDLANEIVFLTGGASGIGKGMAIKLAELGARIIICDLNERAAQACAEGINRSGLAGRAWGFGCDVSDRDAVYALADKVRGEIGEVTMLINNAGIVSGKKLLEADDALMEKVVQVNTIAHFWTLKAFLPSMLAKNHGHIVNIASSAGKFGVAGLVDYCASKYGAVGTHEALRADLRKLNATGVHTTVICPYFIDTGMFDGAQTRYPWFLPILKPDYVVDKIIFAIRTNQACILMPRFLILADLLRAVFPPETQEEVAEWFGVNEAMDDFRGRAKQD</sequence>
<evidence type="ECO:0000256" key="5">
    <source>
        <dbReference type="ARBA" id="ARBA00022989"/>
    </source>
</evidence>
<feature type="domain" description="Ketoreductase" evidence="13">
    <location>
        <begin position="39"/>
        <end position="227"/>
    </location>
</feature>
<dbReference type="RefSeq" id="XP_001747034.1">
    <property type="nucleotide sequence ID" value="XM_001746982.1"/>
</dbReference>
<dbReference type="Gene3D" id="3.40.50.720">
    <property type="entry name" value="NAD(P)-binding Rossmann-like Domain"/>
    <property type="match status" value="1"/>
</dbReference>
<dbReference type="GeneID" id="5892300"/>
<dbReference type="Pfam" id="PF00106">
    <property type="entry name" value="adh_short"/>
    <property type="match status" value="1"/>
</dbReference>
<dbReference type="InterPro" id="IPR036291">
    <property type="entry name" value="NAD(P)-bd_dom_sf"/>
</dbReference>
<dbReference type="GO" id="GO:0052650">
    <property type="term" value="F:all-trans-retinol dehydrogenase (NADP+) activity"/>
    <property type="evidence" value="ECO:0007669"/>
    <property type="project" value="UniProtKB-ARBA"/>
</dbReference>
<comment type="subcellular location">
    <subcellularLocation>
        <location evidence="1">Membrane</location>
        <topology evidence="1">Multi-pass membrane protein</topology>
    </subcellularLocation>
</comment>
<dbReference type="KEGG" id="mbr:MONBRDRAFT_32991"/>
<dbReference type="STRING" id="81824.A9V2X0"/>
<evidence type="ECO:0000256" key="10">
    <source>
        <dbReference type="ARBA" id="ARBA00068717"/>
    </source>
</evidence>
<dbReference type="PANTHER" id="PTHR24322">
    <property type="entry name" value="PKSB"/>
    <property type="match status" value="1"/>
</dbReference>
<comment type="function">
    <text evidence="9">Catalyzes the reduction of all-trans-retinal to all-trans-retinol in the presence of NADPH.</text>
</comment>
<dbReference type="PRINTS" id="PR00080">
    <property type="entry name" value="SDRFAMILY"/>
</dbReference>
<dbReference type="SMART" id="SM00822">
    <property type="entry name" value="PKS_KR"/>
    <property type="match status" value="1"/>
</dbReference>
<gene>
    <name evidence="14" type="ORF">MONBRDRAFT_32991</name>
</gene>
<evidence type="ECO:0000256" key="6">
    <source>
        <dbReference type="ARBA" id="ARBA00023002"/>
    </source>
</evidence>
<dbReference type="GO" id="GO:0016616">
    <property type="term" value="F:oxidoreductase activity, acting on the CH-OH group of donors, NAD or NADP as acceptor"/>
    <property type="evidence" value="ECO:0000318"/>
    <property type="project" value="GO_Central"/>
</dbReference>
<evidence type="ECO:0000313" key="15">
    <source>
        <dbReference type="Proteomes" id="UP000001357"/>
    </source>
</evidence>
<dbReference type="InParanoid" id="A9V2X0"/>
<evidence type="ECO:0000256" key="11">
    <source>
        <dbReference type="ARBA" id="ARBA00082544"/>
    </source>
</evidence>
<dbReference type="eggNOG" id="KOG1201">
    <property type="taxonomic scope" value="Eukaryota"/>
</dbReference>
<dbReference type="InterPro" id="IPR002347">
    <property type="entry name" value="SDR_fam"/>
</dbReference>
<evidence type="ECO:0000256" key="12">
    <source>
        <dbReference type="RuleBase" id="RU000363"/>
    </source>
</evidence>
<evidence type="ECO:0000256" key="8">
    <source>
        <dbReference type="ARBA" id="ARBA00023136"/>
    </source>
</evidence>
<evidence type="ECO:0000256" key="9">
    <source>
        <dbReference type="ARBA" id="ARBA00059620"/>
    </source>
</evidence>
<keyword evidence="4" id="KW-0521">NADP</keyword>
<dbReference type="AlphaFoldDB" id="A9V2X0"/>
<organism evidence="14 15">
    <name type="scientific">Monosiga brevicollis</name>
    <name type="common">Choanoflagellate</name>
    <dbReference type="NCBI Taxonomy" id="81824"/>
    <lineage>
        <taxon>Eukaryota</taxon>
        <taxon>Choanoflagellata</taxon>
        <taxon>Craspedida</taxon>
        <taxon>Salpingoecidae</taxon>
        <taxon>Monosiga</taxon>
    </lineage>
</organism>
<evidence type="ECO:0000256" key="7">
    <source>
        <dbReference type="ARBA" id="ARBA00023098"/>
    </source>
</evidence>
<reference evidence="14 15" key="1">
    <citation type="journal article" date="2008" name="Nature">
        <title>The genome of the choanoflagellate Monosiga brevicollis and the origin of metazoans.</title>
        <authorList>
            <consortium name="JGI Sequencing"/>
            <person name="King N."/>
            <person name="Westbrook M.J."/>
            <person name="Young S.L."/>
            <person name="Kuo A."/>
            <person name="Abedin M."/>
            <person name="Chapman J."/>
            <person name="Fairclough S."/>
            <person name="Hellsten U."/>
            <person name="Isogai Y."/>
            <person name="Letunic I."/>
            <person name="Marr M."/>
            <person name="Pincus D."/>
            <person name="Putnam N."/>
            <person name="Rokas A."/>
            <person name="Wright K.J."/>
            <person name="Zuzow R."/>
            <person name="Dirks W."/>
            <person name="Good M."/>
            <person name="Goodstein D."/>
            <person name="Lemons D."/>
            <person name="Li W."/>
            <person name="Lyons J.B."/>
            <person name="Morris A."/>
            <person name="Nichols S."/>
            <person name="Richter D.J."/>
            <person name="Salamov A."/>
            <person name="Bork P."/>
            <person name="Lim W.A."/>
            <person name="Manning G."/>
            <person name="Miller W.T."/>
            <person name="McGinnis W."/>
            <person name="Shapiro H."/>
            <person name="Tjian R."/>
            <person name="Grigoriev I.V."/>
            <person name="Rokhsar D."/>
        </authorList>
    </citation>
    <scope>NUCLEOTIDE SEQUENCE [LARGE SCALE GENOMIC DNA]</scope>
    <source>
        <strain evidence="15">MX1 / ATCC 50154</strain>
    </source>
</reference>
<comment type="similarity">
    <text evidence="2 12">Belongs to the short-chain dehydrogenases/reductases (SDR) family.</text>
</comment>
<keyword evidence="3" id="KW-0812">Transmembrane</keyword>
<dbReference type="PANTHER" id="PTHR24322:SF736">
    <property type="entry name" value="RETINOL DEHYDROGENASE 10"/>
    <property type="match status" value="1"/>
</dbReference>
<keyword evidence="7" id="KW-0443">Lipid metabolism</keyword>
<dbReference type="PRINTS" id="PR00081">
    <property type="entry name" value="GDHRDH"/>
</dbReference>
<dbReference type="FunFam" id="3.40.50.720:FF:000131">
    <property type="entry name" value="Short-chain dehydrogenase/reductase 3"/>
    <property type="match status" value="1"/>
</dbReference>
<keyword evidence="6" id="KW-0560">Oxidoreductase</keyword>
<evidence type="ECO:0000259" key="13">
    <source>
        <dbReference type="SMART" id="SM00822"/>
    </source>
</evidence>
<dbReference type="GO" id="GO:0016020">
    <property type="term" value="C:membrane"/>
    <property type="evidence" value="ECO:0007669"/>
    <property type="project" value="UniProtKB-SubCell"/>
</dbReference>
<evidence type="ECO:0000256" key="2">
    <source>
        <dbReference type="ARBA" id="ARBA00006484"/>
    </source>
</evidence>
<keyword evidence="15" id="KW-1185">Reference proteome</keyword>
<dbReference type="OMA" id="RTPMIKM"/>
<keyword evidence="5" id="KW-1133">Transmembrane helix</keyword>
<dbReference type="FunCoup" id="A9V2X0">
    <property type="interactions" value="386"/>
</dbReference>
<dbReference type="InterPro" id="IPR057326">
    <property type="entry name" value="KR_dom"/>
</dbReference>
<dbReference type="Proteomes" id="UP000001357">
    <property type="component" value="Unassembled WGS sequence"/>
</dbReference>
<evidence type="ECO:0000256" key="3">
    <source>
        <dbReference type="ARBA" id="ARBA00022692"/>
    </source>
</evidence>
<protein>
    <recommendedName>
        <fullName evidence="10">Short-chain dehydrogenase/reductase 3</fullName>
    </recommendedName>
    <alternativeName>
        <fullName evidence="11">Retinal short-chain dehydrogenase/reductase 1</fullName>
    </alternativeName>
</protein>
<evidence type="ECO:0000256" key="4">
    <source>
        <dbReference type="ARBA" id="ARBA00022857"/>
    </source>
</evidence>
<dbReference type="CDD" id="cd05339">
    <property type="entry name" value="17beta-HSDXI-like_SDR_c"/>
    <property type="match status" value="1"/>
</dbReference>
<dbReference type="SUPFAM" id="SSF51735">
    <property type="entry name" value="NAD(P)-binding Rossmann-fold domains"/>
    <property type="match status" value="1"/>
</dbReference>
<evidence type="ECO:0000256" key="1">
    <source>
        <dbReference type="ARBA" id="ARBA00004141"/>
    </source>
</evidence>
<dbReference type="EMBL" id="CH991556">
    <property type="protein sequence ID" value="EDQ87958.1"/>
    <property type="molecule type" value="Genomic_DNA"/>
</dbReference>
<name>A9V2X0_MONBE</name>
<evidence type="ECO:0000313" key="14">
    <source>
        <dbReference type="EMBL" id="EDQ87958.1"/>
    </source>
</evidence>